<gene>
    <name evidence="1" type="ORF">A7U60_g2529</name>
</gene>
<dbReference type="InterPro" id="IPR032675">
    <property type="entry name" value="LRR_dom_sf"/>
</dbReference>
<evidence type="ECO:0000313" key="2">
    <source>
        <dbReference type="Proteomes" id="UP000757232"/>
    </source>
</evidence>
<comment type="caution">
    <text evidence="1">The sequence shown here is derived from an EMBL/GenBank/DDBJ whole genome shotgun (WGS) entry which is preliminary data.</text>
</comment>
<name>A0A9Q5N7Z8_SANBA</name>
<organism evidence="1 2">
    <name type="scientific">Sanghuangporus baumii</name>
    <name type="common">Phellinus baumii</name>
    <dbReference type="NCBI Taxonomy" id="108892"/>
    <lineage>
        <taxon>Eukaryota</taxon>
        <taxon>Fungi</taxon>
        <taxon>Dikarya</taxon>
        <taxon>Basidiomycota</taxon>
        <taxon>Agaricomycotina</taxon>
        <taxon>Agaricomycetes</taxon>
        <taxon>Hymenochaetales</taxon>
        <taxon>Hymenochaetaceae</taxon>
        <taxon>Sanghuangporus</taxon>
    </lineage>
</organism>
<evidence type="ECO:0000313" key="1">
    <source>
        <dbReference type="EMBL" id="OCB90240.1"/>
    </source>
</evidence>
<sequence length="459" mass="53165">MDKLPPEIVLEIFNASVPKRTPGDEKISYTGPIFVPLLFSHICRSWRKLALSYGELWSHLCIDFITLRRKTKRKMMVEIFDTWLSRTKRVPLNYLFCCNLLVEDDVSVHRSAEYIITTLLSQQHRWRNVHFVWSNVELSREFPGVNVTNMPLLQSLTLSSELTAYDMRSIPAVINVAQSPQLRYLFLDGNYKLMGGNQQLEWHTGATQLNFSIRAKDHAIDTCLNFLDNVPSLTEFQANFGRIRIGRRPCRDSRVVVPDLRSLGFCDRQSSQMIKWLTLPSLRALRYCDCGNDERGRILLDFIYRSRPPLSFLELHRNVYGLDETALIKILRHLPTLRELRIYEANVSVPFFRALTEANDIDGHVICPNLTTFHFLASLYDINFHAIVDALIAMLKSRWQTMGTLKEGRLYLSPSRTIVIDPGNEASMRSLRQSISRSLLVMRGEVSLYPFQSWKLLYD</sequence>
<dbReference type="AlphaFoldDB" id="A0A9Q5N7Z8"/>
<dbReference type="OrthoDB" id="3365698at2759"/>
<protein>
    <recommendedName>
        <fullName evidence="3">F-box domain-containing protein</fullName>
    </recommendedName>
</protein>
<proteinExistence type="predicted"/>
<dbReference type="EMBL" id="LNZH02000138">
    <property type="protein sequence ID" value="OCB90240.1"/>
    <property type="molecule type" value="Genomic_DNA"/>
</dbReference>
<dbReference type="Proteomes" id="UP000757232">
    <property type="component" value="Unassembled WGS sequence"/>
</dbReference>
<reference evidence="1" key="1">
    <citation type="submission" date="2016-06" db="EMBL/GenBank/DDBJ databases">
        <title>Draft Genome sequence of the fungus Inonotus baumii.</title>
        <authorList>
            <person name="Zhu H."/>
            <person name="Lin W."/>
        </authorList>
    </citation>
    <scope>NUCLEOTIDE SEQUENCE</scope>
    <source>
        <strain evidence="1">821</strain>
    </source>
</reference>
<keyword evidence="2" id="KW-1185">Reference proteome</keyword>
<evidence type="ECO:0008006" key="3">
    <source>
        <dbReference type="Google" id="ProtNLM"/>
    </source>
</evidence>
<dbReference type="Gene3D" id="3.80.10.10">
    <property type="entry name" value="Ribonuclease Inhibitor"/>
    <property type="match status" value="1"/>
</dbReference>
<accession>A0A9Q5N7Z8</accession>
<dbReference type="SUPFAM" id="SSF52047">
    <property type="entry name" value="RNI-like"/>
    <property type="match status" value="1"/>
</dbReference>